<keyword evidence="2" id="KW-0812">Transmembrane</keyword>
<reference evidence="3 4" key="1">
    <citation type="journal article" date="2014" name="Genome Announc.">
        <title>Draft Genome Sequence of Bacteroides reticulotermitis Strain JCM 10512T, Isolated from the Gut of a Termite.</title>
        <authorList>
            <person name="Yuki M."/>
            <person name="Oshima K."/>
            <person name="Suda W."/>
            <person name="Sakamoto M."/>
            <person name="Iida T."/>
            <person name="Hattori M."/>
            <person name="Ohkuma M."/>
        </authorList>
    </citation>
    <scope>NUCLEOTIDE SEQUENCE [LARGE SCALE GENOMIC DNA]</scope>
    <source>
        <strain evidence="3 4">JCM 10512</strain>
    </source>
</reference>
<keyword evidence="2" id="KW-0472">Membrane</keyword>
<proteinExistence type="predicted"/>
<feature type="transmembrane region" description="Helical" evidence="2">
    <location>
        <begin position="34"/>
        <end position="53"/>
    </location>
</feature>
<keyword evidence="2" id="KW-1133">Transmembrane helix</keyword>
<protein>
    <submittedName>
        <fullName evidence="3">Uncharacterized protein</fullName>
    </submittedName>
</protein>
<feature type="region of interest" description="Disordered" evidence="1">
    <location>
        <begin position="1"/>
        <end position="23"/>
    </location>
</feature>
<evidence type="ECO:0000256" key="2">
    <source>
        <dbReference type="SAM" id="Phobius"/>
    </source>
</evidence>
<feature type="compositionally biased region" description="Polar residues" evidence="1">
    <location>
        <begin position="1"/>
        <end position="10"/>
    </location>
</feature>
<dbReference type="STRING" id="1445607.JCM10512_5112"/>
<evidence type="ECO:0000313" key="3">
    <source>
        <dbReference type="EMBL" id="GAE86587.1"/>
    </source>
</evidence>
<keyword evidence="4" id="KW-1185">Reference proteome</keyword>
<comment type="caution">
    <text evidence="3">The sequence shown here is derived from an EMBL/GenBank/DDBJ whole genome shotgun (WGS) entry which is preliminary data.</text>
</comment>
<sequence length="55" mass="6438">MSTENLNQNNEKPVVEKEKKELTPQELQKRKKMIIFPLLFLLFAVDVADLRPVRG</sequence>
<dbReference type="Proteomes" id="UP000019131">
    <property type="component" value="Unassembled WGS sequence"/>
</dbReference>
<dbReference type="AlphaFoldDB" id="W4V0H9"/>
<organism evidence="3 4">
    <name type="scientific">Bacteroides reticulotermitis JCM 10512</name>
    <dbReference type="NCBI Taxonomy" id="1445607"/>
    <lineage>
        <taxon>Bacteria</taxon>
        <taxon>Pseudomonadati</taxon>
        <taxon>Bacteroidota</taxon>
        <taxon>Bacteroidia</taxon>
        <taxon>Bacteroidales</taxon>
        <taxon>Bacteroidaceae</taxon>
        <taxon>Bacteroides</taxon>
    </lineage>
</organism>
<gene>
    <name evidence="3" type="ORF">JCM10512_5112</name>
</gene>
<dbReference type="EMBL" id="BAIV01000057">
    <property type="protein sequence ID" value="GAE86587.1"/>
    <property type="molecule type" value="Genomic_DNA"/>
</dbReference>
<evidence type="ECO:0000256" key="1">
    <source>
        <dbReference type="SAM" id="MobiDB-lite"/>
    </source>
</evidence>
<name>W4V0H9_9BACE</name>
<accession>W4V0H9</accession>
<evidence type="ECO:0000313" key="4">
    <source>
        <dbReference type="Proteomes" id="UP000019131"/>
    </source>
</evidence>
<feature type="compositionally biased region" description="Basic and acidic residues" evidence="1">
    <location>
        <begin position="13"/>
        <end position="23"/>
    </location>
</feature>